<keyword evidence="7" id="KW-1185">Reference proteome</keyword>
<dbReference type="InterPro" id="IPR035940">
    <property type="entry name" value="CAP_sf"/>
</dbReference>
<organism evidence="6 7">
    <name type="scientific">Characodon lateralis</name>
    <dbReference type="NCBI Taxonomy" id="208331"/>
    <lineage>
        <taxon>Eukaryota</taxon>
        <taxon>Metazoa</taxon>
        <taxon>Chordata</taxon>
        <taxon>Craniata</taxon>
        <taxon>Vertebrata</taxon>
        <taxon>Euteleostomi</taxon>
        <taxon>Actinopterygii</taxon>
        <taxon>Neopterygii</taxon>
        <taxon>Teleostei</taxon>
        <taxon>Neoteleostei</taxon>
        <taxon>Acanthomorphata</taxon>
        <taxon>Ovalentaria</taxon>
        <taxon>Atherinomorphae</taxon>
        <taxon>Cyprinodontiformes</taxon>
        <taxon>Goodeidae</taxon>
        <taxon>Characodon</taxon>
    </lineage>
</organism>
<dbReference type="PANTHER" id="PTHR10334">
    <property type="entry name" value="CYSTEINE-RICH SECRETORY PROTEIN-RELATED"/>
    <property type="match status" value="1"/>
</dbReference>
<feature type="transmembrane region" description="Helical" evidence="4">
    <location>
        <begin position="24"/>
        <end position="47"/>
    </location>
</feature>
<dbReference type="PRINTS" id="PR00837">
    <property type="entry name" value="V5TPXLIKE"/>
</dbReference>
<evidence type="ECO:0000256" key="1">
    <source>
        <dbReference type="ARBA" id="ARBA00009923"/>
    </source>
</evidence>
<dbReference type="Gene3D" id="1.10.10.740">
    <property type="entry name" value="Crisp domain"/>
    <property type="match status" value="1"/>
</dbReference>
<feature type="disulfide bond" evidence="3">
    <location>
        <begin position="248"/>
        <end position="261"/>
    </location>
</feature>
<keyword evidence="4" id="KW-1133">Transmembrane helix</keyword>
<dbReference type="SUPFAM" id="SSF57546">
    <property type="entry name" value="Crisp domain-like"/>
    <property type="match status" value="1"/>
</dbReference>
<evidence type="ECO:0000256" key="3">
    <source>
        <dbReference type="PROSITE-ProRule" id="PRU01005"/>
    </source>
</evidence>
<dbReference type="InterPro" id="IPR013871">
    <property type="entry name" value="Cysteine_rich_secretory"/>
</dbReference>
<sequence length="271" mass="30495">MQQTLLAKKNIQQPRRQTCYRFHFNIKIGIIFVVGKMFVILICILMLQDVHTVCVVVNVCPENTTVQAEIVDVHNAFRRAVEPPAADMLMMAYSLELAASAQAWVDRCILGHGPTSTRLLDGYELGENLFFSSSQSSWTNVISAWHDEKLHYHYPNGSTNGQPIGHYTQVVWNSSYKVGCGLALCPNNIYFYGCHYYRAGNFKRWPPYKAGTSCASCPNNCVDNLCTNPCPYINSFINCPKLKVINVCNNPLVFAWCPASCKCTTEIVPIY</sequence>
<dbReference type="Proteomes" id="UP001352852">
    <property type="component" value="Unassembled WGS sequence"/>
</dbReference>
<dbReference type="InterPro" id="IPR003582">
    <property type="entry name" value="ShKT_dom"/>
</dbReference>
<dbReference type="Gene3D" id="3.40.33.10">
    <property type="entry name" value="CAP"/>
    <property type="match status" value="1"/>
</dbReference>
<comment type="caution">
    <text evidence="3">Lacks conserved residue(s) required for the propagation of feature annotation.</text>
</comment>
<name>A0ABU7EGH6_9TELE</name>
<keyword evidence="4" id="KW-0472">Membrane</keyword>
<keyword evidence="2 3" id="KW-1015">Disulfide bond</keyword>
<evidence type="ECO:0000313" key="6">
    <source>
        <dbReference type="EMBL" id="MED6286353.1"/>
    </source>
</evidence>
<comment type="similarity">
    <text evidence="1">Belongs to the CRISP family.</text>
</comment>
<gene>
    <name evidence="6" type="ORF">CHARACLAT_005094</name>
</gene>
<dbReference type="SMART" id="SM00198">
    <property type="entry name" value="SCP"/>
    <property type="match status" value="1"/>
</dbReference>
<feature type="disulfide bond" evidence="3">
    <location>
        <begin position="239"/>
        <end position="257"/>
    </location>
</feature>
<dbReference type="SUPFAM" id="SSF55797">
    <property type="entry name" value="PR-1-like"/>
    <property type="match status" value="1"/>
</dbReference>
<reference evidence="6 7" key="1">
    <citation type="submission" date="2021-06" db="EMBL/GenBank/DDBJ databases">
        <authorList>
            <person name="Palmer J.M."/>
        </authorList>
    </citation>
    <scope>NUCLEOTIDE SEQUENCE [LARGE SCALE GENOMIC DNA]</scope>
    <source>
        <strain evidence="6 7">CL_MEX2019</strain>
        <tissue evidence="6">Muscle</tissue>
    </source>
</reference>
<keyword evidence="4" id="KW-0812">Transmembrane</keyword>
<protein>
    <recommendedName>
        <fullName evidence="5">ShKT domain-containing protein</fullName>
    </recommendedName>
</protein>
<dbReference type="InterPro" id="IPR042076">
    <property type="entry name" value="Crisp-like_dom"/>
</dbReference>
<dbReference type="InterPro" id="IPR001283">
    <property type="entry name" value="CRISP-related"/>
</dbReference>
<evidence type="ECO:0000313" key="7">
    <source>
        <dbReference type="Proteomes" id="UP001352852"/>
    </source>
</evidence>
<dbReference type="InterPro" id="IPR014044">
    <property type="entry name" value="CAP_dom"/>
</dbReference>
<dbReference type="InterPro" id="IPR018244">
    <property type="entry name" value="Allrgn_V5/Tpx1_CS"/>
</dbReference>
<accession>A0ABU7EGH6</accession>
<dbReference type="PROSITE" id="PS51670">
    <property type="entry name" value="SHKT"/>
    <property type="match status" value="1"/>
</dbReference>
<dbReference type="PROSITE" id="PS01009">
    <property type="entry name" value="CRISP_1"/>
    <property type="match status" value="1"/>
</dbReference>
<dbReference type="PROSITE" id="PS01010">
    <property type="entry name" value="CRISP_2"/>
    <property type="match status" value="1"/>
</dbReference>
<comment type="caution">
    <text evidence="6">The sequence shown here is derived from an EMBL/GenBank/DDBJ whole genome shotgun (WGS) entry which is preliminary data.</text>
</comment>
<proteinExistence type="inferred from homology"/>
<evidence type="ECO:0000259" key="5">
    <source>
        <dbReference type="PROSITE" id="PS51670"/>
    </source>
</evidence>
<dbReference type="Pfam" id="PF08562">
    <property type="entry name" value="Crisp"/>
    <property type="match status" value="1"/>
</dbReference>
<dbReference type="Pfam" id="PF00188">
    <property type="entry name" value="CAP"/>
    <property type="match status" value="1"/>
</dbReference>
<dbReference type="EMBL" id="JAHUTJ010057626">
    <property type="protein sequence ID" value="MED6286353.1"/>
    <property type="molecule type" value="Genomic_DNA"/>
</dbReference>
<evidence type="ECO:0000256" key="4">
    <source>
        <dbReference type="SAM" id="Phobius"/>
    </source>
</evidence>
<feature type="domain" description="ShKT" evidence="5">
    <location>
        <begin position="230"/>
        <end position="263"/>
    </location>
</feature>
<evidence type="ECO:0000256" key="2">
    <source>
        <dbReference type="ARBA" id="ARBA00023157"/>
    </source>
</evidence>